<evidence type="ECO:0000313" key="4">
    <source>
        <dbReference type="EMBL" id="EOT72516.1"/>
    </source>
</evidence>
<dbReference type="PROSITE" id="PS50943">
    <property type="entry name" value="HTH_CROC1"/>
    <property type="match status" value="1"/>
</dbReference>
<dbReference type="HOGENOM" id="CLU_066192_44_1_9"/>
<dbReference type="GO" id="GO:0003677">
    <property type="term" value="F:DNA binding"/>
    <property type="evidence" value="ECO:0007669"/>
    <property type="project" value="UniProtKB-KW"/>
</dbReference>
<evidence type="ECO:0000313" key="3">
    <source>
        <dbReference type="EMBL" id="EOH78770.1"/>
    </source>
</evidence>
<organism evidence="3 5">
    <name type="scientific">Enterococcus raffinosus ATCC 49464</name>
    <dbReference type="NCBI Taxonomy" id="1158602"/>
    <lineage>
        <taxon>Bacteria</taxon>
        <taxon>Bacillati</taxon>
        <taxon>Bacillota</taxon>
        <taxon>Bacilli</taxon>
        <taxon>Lactobacillales</taxon>
        <taxon>Enterococcaceae</taxon>
        <taxon>Enterococcus</taxon>
    </lineage>
</organism>
<dbReference type="PATRIC" id="fig|1158602.3.peg.2053"/>
<dbReference type="PANTHER" id="PTHR46558:SF9">
    <property type="entry name" value="TRANSCRIPTIONAL REGULATOR, PBSX FAMILY"/>
    <property type="match status" value="1"/>
</dbReference>
<keyword evidence="6" id="KW-1185">Reference proteome</keyword>
<reference evidence="3 5" key="1">
    <citation type="submission" date="2013-02" db="EMBL/GenBank/DDBJ databases">
        <title>The Genome Sequence of Enterococcus raffinosus ATCC_49464.</title>
        <authorList>
            <consortium name="The Broad Institute Genome Sequencing Platform"/>
            <consortium name="The Broad Institute Genome Sequencing Center for Infectious Disease"/>
            <person name="Earl A.M."/>
            <person name="Gilmore M.S."/>
            <person name="Lebreton F."/>
            <person name="Walker B."/>
            <person name="Young S.K."/>
            <person name="Zeng Q."/>
            <person name="Gargeya S."/>
            <person name="Fitzgerald M."/>
            <person name="Haas B."/>
            <person name="Abouelleil A."/>
            <person name="Alvarado L."/>
            <person name="Arachchi H.M."/>
            <person name="Berlin A.M."/>
            <person name="Chapman S.B."/>
            <person name="Dewar J."/>
            <person name="Goldberg J."/>
            <person name="Griggs A."/>
            <person name="Gujja S."/>
            <person name="Hansen M."/>
            <person name="Howarth C."/>
            <person name="Imamovic A."/>
            <person name="Larimer J."/>
            <person name="McCowan C."/>
            <person name="Murphy C."/>
            <person name="Neiman D."/>
            <person name="Pearson M."/>
            <person name="Priest M."/>
            <person name="Roberts A."/>
            <person name="Saif S."/>
            <person name="Shea T."/>
            <person name="Sisk P."/>
            <person name="Sykes S."/>
            <person name="Wortman J."/>
            <person name="Nusbaum C."/>
            <person name="Birren B."/>
        </authorList>
    </citation>
    <scope>NUCLEOTIDE SEQUENCE [LARGE SCALE GENOMIC DNA]</scope>
    <source>
        <strain evidence="3 5">ATCC 49464</strain>
    </source>
</reference>
<dbReference type="Pfam" id="PF01381">
    <property type="entry name" value="HTH_3"/>
    <property type="match status" value="1"/>
</dbReference>
<dbReference type="InterPro" id="IPR001387">
    <property type="entry name" value="Cro/C1-type_HTH"/>
</dbReference>
<dbReference type="SUPFAM" id="SSF47413">
    <property type="entry name" value="lambda repressor-like DNA-binding domains"/>
    <property type="match status" value="1"/>
</dbReference>
<evidence type="ECO:0000256" key="1">
    <source>
        <dbReference type="ARBA" id="ARBA00023125"/>
    </source>
</evidence>
<dbReference type="Proteomes" id="UP000014158">
    <property type="component" value="Unassembled WGS sequence"/>
</dbReference>
<dbReference type="Proteomes" id="UP000013877">
    <property type="component" value="Unassembled WGS sequence"/>
</dbReference>
<accession>R2R538</accession>
<dbReference type="AlphaFoldDB" id="R2R538"/>
<proteinExistence type="predicted"/>
<dbReference type="Gene3D" id="1.10.260.40">
    <property type="entry name" value="lambda repressor-like DNA-binding domains"/>
    <property type="match status" value="1"/>
</dbReference>
<comment type="caution">
    <text evidence="3">The sequence shown here is derived from an EMBL/GenBank/DDBJ whole genome shotgun (WGS) entry which is preliminary data.</text>
</comment>
<protein>
    <recommendedName>
        <fullName evidence="2">HTH cro/C1-type domain-containing protein</fullName>
    </recommendedName>
</protein>
<keyword evidence="1" id="KW-0238">DNA-binding</keyword>
<dbReference type="EMBL" id="AJAL01000010">
    <property type="protein sequence ID" value="EOH78770.1"/>
    <property type="molecule type" value="Genomic_DNA"/>
</dbReference>
<reference evidence="4 6" key="2">
    <citation type="submission" date="2013-03" db="EMBL/GenBank/DDBJ databases">
        <title>The Genome Sequence of Enterococcus raffinosus ATCC_49464 (PacBio/Illumina hybrid assembly).</title>
        <authorList>
            <consortium name="The Broad Institute Genomics Platform"/>
            <consortium name="The Broad Institute Genome Sequencing Center for Infectious Disease"/>
            <person name="Earl A."/>
            <person name="Russ C."/>
            <person name="Gilmore M."/>
            <person name="Surin D."/>
            <person name="Walker B."/>
            <person name="Young S."/>
            <person name="Zeng Q."/>
            <person name="Gargeya S."/>
            <person name="Fitzgerald M."/>
            <person name="Haas B."/>
            <person name="Abouelleil A."/>
            <person name="Allen A.W."/>
            <person name="Alvarado L."/>
            <person name="Arachchi H.M."/>
            <person name="Berlin A.M."/>
            <person name="Chapman S.B."/>
            <person name="Gainer-Dewar J."/>
            <person name="Goldberg J."/>
            <person name="Griggs A."/>
            <person name="Gujja S."/>
            <person name="Hansen M."/>
            <person name="Howarth C."/>
            <person name="Imamovic A."/>
            <person name="Ireland A."/>
            <person name="Larimer J."/>
            <person name="McCowan C."/>
            <person name="Murphy C."/>
            <person name="Pearson M."/>
            <person name="Poon T.W."/>
            <person name="Priest M."/>
            <person name="Roberts A."/>
            <person name="Saif S."/>
            <person name="Shea T."/>
            <person name="Sisk P."/>
            <person name="Sykes S."/>
            <person name="Wortman J."/>
            <person name="Nusbaum C."/>
            <person name="Birren B."/>
        </authorList>
    </citation>
    <scope>NUCLEOTIDE SEQUENCE [LARGE SCALE GENOMIC DNA]</scope>
    <source>
        <strain evidence="4 6">ATCC 49464</strain>
    </source>
</reference>
<dbReference type="SMART" id="SM00530">
    <property type="entry name" value="HTH_XRE"/>
    <property type="match status" value="1"/>
</dbReference>
<gene>
    <name evidence="4" type="ORF">I590_03738</name>
    <name evidence="3" type="ORF">UAK_02044</name>
</gene>
<feature type="domain" description="HTH cro/C1-type" evidence="2">
    <location>
        <begin position="22"/>
        <end position="76"/>
    </location>
</feature>
<dbReference type="CDD" id="cd00093">
    <property type="entry name" value="HTH_XRE"/>
    <property type="match status" value="1"/>
</dbReference>
<evidence type="ECO:0000313" key="6">
    <source>
        <dbReference type="Proteomes" id="UP000014158"/>
    </source>
</evidence>
<evidence type="ECO:0000259" key="2">
    <source>
        <dbReference type="PROSITE" id="PS50943"/>
    </source>
</evidence>
<dbReference type="eggNOG" id="COG1476">
    <property type="taxonomic scope" value="Bacteria"/>
</dbReference>
<dbReference type="EMBL" id="ASWF01000005">
    <property type="protein sequence ID" value="EOT72516.1"/>
    <property type="molecule type" value="Genomic_DNA"/>
</dbReference>
<name>R2R538_9ENTE</name>
<sequence>MTYDLVKISLLGAKKLSVVNHIREIREEKKIPQKEMAQALGVSRQTMTAIEKGKYNPSLELSLKIAAYFDRPFDEIFYLDEGKD</sequence>
<dbReference type="PANTHER" id="PTHR46558">
    <property type="entry name" value="TRACRIPTIONAL REGULATORY PROTEIN-RELATED-RELATED"/>
    <property type="match status" value="1"/>
</dbReference>
<evidence type="ECO:0000313" key="5">
    <source>
        <dbReference type="Proteomes" id="UP000013877"/>
    </source>
</evidence>
<dbReference type="InterPro" id="IPR010982">
    <property type="entry name" value="Lambda_DNA-bd_dom_sf"/>
</dbReference>